<keyword evidence="2" id="KW-0472">Membrane</keyword>
<dbReference type="InterPro" id="IPR029025">
    <property type="entry name" value="T3SS_substrate_exporter_C"/>
</dbReference>
<sequence>MSEQAAGEKSFEPTEKKLKDAADKGNVLRSKEVATAVAMLVGALWLKLAGPWMLAVIEGTAERSLTFDRSALTDFQPGRIMTDLLYAALPPLFTLGLAVIAVTMVAQLAVGQGRWVLGNLAPKAERLSPLAGFKRMFGLTSLIELGKSFAKLGLLGAIAWYWGTANLSAMLVLGQGELSGQLSAAWAAIADLLLLLAAGLAVIAMIDWPIQFFRHRQQLMMTMQELKDEAKEAEGSPEKKQAIRQRQRDMARGGVAGAMKQAQFVITNPSHFAVAMAYDPAVALAPYVLAKGRDEKALAMKDLAREMALPTLEYPQLARAVYFTTRENQMVRSELYGAIASVLAFVMALKRGDPMERPQVAVPVELRFDADGRVNGINPGQRRPS</sequence>
<dbReference type="Proteomes" id="UP000466966">
    <property type="component" value="Unassembled WGS sequence"/>
</dbReference>
<dbReference type="OrthoDB" id="9807950at2"/>
<accession>A0A844YVK4</accession>
<comment type="similarity">
    <text evidence="1">Belongs to the type III secretion exporter family.</text>
</comment>
<evidence type="ECO:0000313" key="3">
    <source>
        <dbReference type="EMBL" id="MXO71172.1"/>
    </source>
</evidence>
<keyword evidence="3" id="KW-0966">Cell projection</keyword>
<feature type="transmembrane region" description="Helical" evidence="2">
    <location>
        <begin position="84"/>
        <end position="110"/>
    </location>
</feature>
<dbReference type="GO" id="GO:0005886">
    <property type="term" value="C:plasma membrane"/>
    <property type="evidence" value="ECO:0007669"/>
    <property type="project" value="TreeGrafter"/>
</dbReference>
<keyword evidence="2" id="KW-1133">Transmembrane helix</keyword>
<keyword evidence="2" id="KW-0812">Transmembrane</keyword>
<name>A0A844YVK4_9SPHN</name>
<dbReference type="EMBL" id="WTYV01000002">
    <property type="protein sequence ID" value="MXO71172.1"/>
    <property type="molecule type" value="Genomic_DNA"/>
</dbReference>
<organism evidence="3 4">
    <name type="scientific">Alteraurantiacibacter buctensis</name>
    <dbReference type="NCBI Taxonomy" id="1503981"/>
    <lineage>
        <taxon>Bacteria</taxon>
        <taxon>Pseudomonadati</taxon>
        <taxon>Pseudomonadota</taxon>
        <taxon>Alphaproteobacteria</taxon>
        <taxon>Sphingomonadales</taxon>
        <taxon>Erythrobacteraceae</taxon>
        <taxon>Alteraurantiacibacter</taxon>
    </lineage>
</organism>
<evidence type="ECO:0000313" key="4">
    <source>
        <dbReference type="Proteomes" id="UP000466966"/>
    </source>
</evidence>
<dbReference type="GO" id="GO:0009306">
    <property type="term" value="P:protein secretion"/>
    <property type="evidence" value="ECO:0007669"/>
    <property type="project" value="InterPro"/>
</dbReference>
<keyword evidence="4" id="KW-1185">Reference proteome</keyword>
<evidence type="ECO:0000256" key="1">
    <source>
        <dbReference type="ARBA" id="ARBA00010690"/>
    </source>
</evidence>
<evidence type="ECO:0000256" key="2">
    <source>
        <dbReference type="SAM" id="Phobius"/>
    </source>
</evidence>
<keyword evidence="3" id="KW-0969">Cilium</keyword>
<dbReference type="Pfam" id="PF01312">
    <property type="entry name" value="Bac_export_2"/>
    <property type="match status" value="1"/>
</dbReference>
<dbReference type="Gene3D" id="3.40.1690.10">
    <property type="entry name" value="secretion proteins EscU"/>
    <property type="match status" value="1"/>
</dbReference>
<dbReference type="PANTHER" id="PTHR30531:SF12">
    <property type="entry name" value="FLAGELLAR BIOSYNTHETIC PROTEIN FLHB"/>
    <property type="match status" value="1"/>
</dbReference>
<dbReference type="Gene3D" id="6.10.250.2080">
    <property type="match status" value="1"/>
</dbReference>
<proteinExistence type="inferred from homology"/>
<keyword evidence="3" id="KW-0282">Flagellum</keyword>
<protein>
    <submittedName>
        <fullName evidence="3">Flagellar type III secretion system protein FlhB</fullName>
    </submittedName>
</protein>
<dbReference type="InterPro" id="IPR006135">
    <property type="entry name" value="T3SS_substrate_exporter"/>
</dbReference>
<gene>
    <name evidence="3" type="primary">flhB</name>
    <name evidence="3" type="ORF">GRI99_05910</name>
</gene>
<comment type="caution">
    <text evidence="3">The sequence shown here is derived from an EMBL/GenBank/DDBJ whole genome shotgun (WGS) entry which is preliminary data.</text>
</comment>
<feature type="transmembrane region" description="Helical" evidence="2">
    <location>
        <begin position="152"/>
        <end position="173"/>
    </location>
</feature>
<reference evidence="3 4" key="1">
    <citation type="submission" date="2019-12" db="EMBL/GenBank/DDBJ databases">
        <title>Genomic-based taxomic classification of the family Erythrobacteraceae.</title>
        <authorList>
            <person name="Xu L."/>
        </authorList>
    </citation>
    <scope>NUCLEOTIDE SEQUENCE [LARGE SCALE GENOMIC DNA]</scope>
    <source>
        <strain evidence="3 4">M0322</strain>
    </source>
</reference>
<dbReference type="PANTHER" id="PTHR30531">
    <property type="entry name" value="FLAGELLAR BIOSYNTHETIC PROTEIN FLHB"/>
    <property type="match status" value="1"/>
</dbReference>
<dbReference type="AlphaFoldDB" id="A0A844YVK4"/>
<dbReference type="PRINTS" id="PR00950">
    <property type="entry name" value="TYPE3IMSPROT"/>
</dbReference>
<dbReference type="SUPFAM" id="SSF160544">
    <property type="entry name" value="EscU C-terminal domain-like"/>
    <property type="match status" value="1"/>
</dbReference>
<dbReference type="RefSeq" id="WP_160771114.1">
    <property type="nucleotide sequence ID" value="NZ_WTYV01000002.1"/>
</dbReference>
<feature type="transmembrane region" description="Helical" evidence="2">
    <location>
        <begin position="185"/>
        <end position="206"/>
    </location>
</feature>
<feature type="transmembrane region" description="Helical" evidence="2">
    <location>
        <begin position="33"/>
        <end position="57"/>
    </location>
</feature>